<evidence type="ECO:0000256" key="1">
    <source>
        <dbReference type="ARBA" id="ARBA00022801"/>
    </source>
</evidence>
<dbReference type="PANTHER" id="PTHR22946:SF9">
    <property type="entry name" value="POLYKETIDE TRANSFERASE AF380"/>
    <property type="match status" value="1"/>
</dbReference>
<dbReference type="InterPro" id="IPR002925">
    <property type="entry name" value="Dienelactn_hydro"/>
</dbReference>
<proteinExistence type="predicted"/>
<evidence type="ECO:0000313" key="4">
    <source>
        <dbReference type="Proteomes" id="UP000290174"/>
    </source>
</evidence>
<sequence length="229" mass="24167">MVARARPGRSSEVRDVSIPPRGLAGILHIPEGSRAVVVFAHGSGSSRFSPRNTAVAAALNDHALATLLLDLLTFDEEANRANVFNIELLADRLLDAVRWLDQDRTMARLAVGLFGSSTGAAAALMAAARLRSRIGAIVSRGGRPDLAGDAIDQVNAPTLFVIGGNDFGVIELNQDAFARLREPKAIEIVPGASHLFSEPGALEQVTDHAARWFARYLTPMAPGAGSKAG</sequence>
<dbReference type="SUPFAM" id="SSF53474">
    <property type="entry name" value="alpha/beta-Hydrolases"/>
    <property type="match status" value="1"/>
</dbReference>
<dbReference type="EMBL" id="RKMK01000041">
    <property type="protein sequence ID" value="RXG87420.1"/>
    <property type="molecule type" value="Genomic_DNA"/>
</dbReference>
<dbReference type="Gene3D" id="3.40.50.1820">
    <property type="entry name" value="alpha/beta hydrolase"/>
    <property type="match status" value="1"/>
</dbReference>
<accession>A0A4Q0QCT2</accession>
<dbReference type="InterPro" id="IPR029058">
    <property type="entry name" value="AB_hydrolase_fold"/>
</dbReference>
<name>A0A4Q0QCT2_9BRAD</name>
<feature type="domain" description="Dienelactone hydrolase" evidence="2">
    <location>
        <begin position="87"/>
        <end position="207"/>
    </location>
</feature>
<keyword evidence="1 3" id="KW-0378">Hydrolase</keyword>
<evidence type="ECO:0000313" key="3">
    <source>
        <dbReference type="EMBL" id="RXG87420.1"/>
    </source>
</evidence>
<organism evidence="3 4">
    <name type="scientific">Bradyrhizobium zhanjiangense</name>
    <dbReference type="NCBI Taxonomy" id="1325107"/>
    <lineage>
        <taxon>Bacteria</taxon>
        <taxon>Pseudomonadati</taxon>
        <taxon>Pseudomonadota</taxon>
        <taxon>Alphaproteobacteria</taxon>
        <taxon>Hyphomicrobiales</taxon>
        <taxon>Nitrobacteraceae</taxon>
        <taxon>Bradyrhizobium</taxon>
    </lineage>
</organism>
<dbReference type="AlphaFoldDB" id="A0A4Q0QCT2"/>
<protein>
    <submittedName>
        <fullName evidence="3">Alpha/beta hydrolase</fullName>
    </submittedName>
</protein>
<dbReference type="Pfam" id="PF01738">
    <property type="entry name" value="DLH"/>
    <property type="match status" value="1"/>
</dbReference>
<comment type="caution">
    <text evidence="3">The sequence shown here is derived from an EMBL/GenBank/DDBJ whole genome shotgun (WGS) entry which is preliminary data.</text>
</comment>
<dbReference type="PANTHER" id="PTHR22946">
    <property type="entry name" value="DIENELACTONE HYDROLASE DOMAIN-CONTAINING PROTEIN-RELATED"/>
    <property type="match status" value="1"/>
</dbReference>
<dbReference type="GO" id="GO:0052689">
    <property type="term" value="F:carboxylic ester hydrolase activity"/>
    <property type="evidence" value="ECO:0007669"/>
    <property type="project" value="UniProtKB-ARBA"/>
</dbReference>
<dbReference type="InterPro" id="IPR050261">
    <property type="entry name" value="FrsA_esterase"/>
</dbReference>
<evidence type="ECO:0000259" key="2">
    <source>
        <dbReference type="Pfam" id="PF01738"/>
    </source>
</evidence>
<dbReference type="Proteomes" id="UP000290174">
    <property type="component" value="Unassembled WGS sequence"/>
</dbReference>
<gene>
    <name evidence="3" type="ORF">EAS61_31355</name>
</gene>
<reference evidence="3 4" key="1">
    <citation type="submission" date="2018-11" db="EMBL/GenBank/DDBJ databases">
        <title>Bradyrhizobium sp. nov., isolated from effective nodules of peanut in China.</title>
        <authorList>
            <person name="Li Y."/>
        </authorList>
    </citation>
    <scope>NUCLEOTIDE SEQUENCE [LARGE SCALE GENOMIC DNA]</scope>
    <source>
        <strain evidence="3 4">CCBAU 51770</strain>
    </source>
</reference>